<feature type="compositionally biased region" description="Basic and acidic residues" evidence="1">
    <location>
        <begin position="122"/>
        <end position="152"/>
    </location>
</feature>
<dbReference type="PANTHER" id="PTHR46444">
    <property type="entry name" value="DCD (DEVELOPMENT AND CELL DEATH) DOMAIN PROTEIN-RELATED"/>
    <property type="match status" value="1"/>
</dbReference>
<dbReference type="PANTHER" id="PTHR46444:SF3">
    <property type="entry name" value="DCD (DEVELOPMENT AND CELL DEATH) DOMAIN PROTEIN"/>
    <property type="match status" value="1"/>
</dbReference>
<evidence type="ECO:0000313" key="3">
    <source>
        <dbReference type="EMBL" id="KAK6937451.1"/>
    </source>
</evidence>
<dbReference type="PROSITE" id="PS51222">
    <property type="entry name" value="DCD"/>
    <property type="match status" value="1"/>
</dbReference>
<gene>
    <name evidence="3" type="ORF">RJ641_030959</name>
</gene>
<evidence type="ECO:0000313" key="4">
    <source>
        <dbReference type="Proteomes" id="UP001370490"/>
    </source>
</evidence>
<sequence length="639" mass="70869">MSSLDYGVSIGSEGPCGSVGSSNQIDIFPERSVCSCLLKEKGMALKNRKKKDEKVVESTSETVVSNKKASSSLKPEPKIVKKSVDQKHSKAKEAKGSSRAKTGDLGKEKVLTSVSIKGNSSVKDDGKKSNLTKGKEEKNLMEKHGERSDNRKGNTSVKADGTKLNLTNGSEEKNLAEKHKERICRDQEDETNLGGLIFMCNTKTKQDCFRYRVMGVHLSKKELVMGIKPGLKLFLYDFDLKLMYGIYEASSAGGVKLEPAAFGGAFPAQVRYNICKDCLPLTENVFKKAIKDSYNEKTHRFRTALTVKQVRRLSELFQPVSNLRSNAHSVGPIHRPMPALAAPYEVASQEIPASLHEENSSHGPLFLTEKEYRAYGLRRERLDSAPATNNSPMVDRYSNTYESEQLSSHPAPAYDYPASAADGAMHANPLFLTEKEYRTYGLKLPRDAPISGIPLTEKIQADHLRGPYSSYGYESVYNPYDSLTKTLGSPLRSYAPIRGKETHIADSDIRGRDIDRYSHLGLREKAEPSHLTYALRPYSIVHNEAEPLYSTYIAGTRTHLAVRDEAGPLYSTYATRTHLPVHNEADTLHSKYAYRALLEYNQSYQHHLGGQLEGPSASVSAQHSVAGPRLAFHLDRGST</sequence>
<dbReference type="InterPro" id="IPR013989">
    <property type="entry name" value="Dev_and_cell_death_domain"/>
</dbReference>
<dbReference type="SMART" id="SM00767">
    <property type="entry name" value="DCD"/>
    <property type="match status" value="1"/>
</dbReference>
<comment type="caution">
    <text evidence="3">The sequence shown here is derived from an EMBL/GenBank/DDBJ whole genome shotgun (WGS) entry which is preliminary data.</text>
</comment>
<evidence type="ECO:0000259" key="2">
    <source>
        <dbReference type="PROSITE" id="PS51222"/>
    </source>
</evidence>
<proteinExistence type="predicted"/>
<dbReference type="Pfam" id="PF10539">
    <property type="entry name" value="Dev_Cell_Death"/>
    <property type="match status" value="1"/>
</dbReference>
<organism evidence="3 4">
    <name type="scientific">Dillenia turbinata</name>
    <dbReference type="NCBI Taxonomy" id="194707"/>
    <lineage>
        <taxon>Eukaryota</taxon>
        <taxon>Viridiplantae</taxon>
        <taxon>Streptophyta</taxon>
        <taxon>Embryophyta</taxon>
        <taxon>Tracheophyta</taxon>
        <taxon>Spermatophyta</taxon>
        <taxon>Magnoliopsida</taxon>
        <taxon>eudicotyledons</taxon>
        <taxon>Gunneridae</taxon>
        <taxon>Pentapetalae</taxon>
        <taxon>Dilleniales</taxon>
        <taxon>Dilleniaceae</taxon>
        <taxon>Dillenia</taxon>
    </lineage>
</organism>
<feature type="compositionally biased region" description="Polar residues" evidence="1">
    <location>
        <begin position="112"/>
        <end position="121"/>
    </location>
</feature>
<evidence type="ECO:0000256" key="1">
    <source>
        <dbReference type="SAM" id="MobiDB-lite"/>
    </source>
</evidence>
<feature type="region of interest" description="Disordered" evidence="1">
    <location>
        <begin position="47"/>
        <end position="169"/>
    </location>
</feature>
<accession>A0AAN8VX83</accession>
<dbReference type="EMBL" id="JBAMMX010000006">
    <property type="protein sequence ID" value="KAK6937451.1"/>
    <property type="molecule type" value="Genomic_DNA"/>
</dbReference>
<dbReference type="AlphaFoldDB" id="A0AAN8VX83"/>
<keyword evidence="4" id="KW-1185">Reference proteome</keyword>
<feature type="domain" description="DCD" evidence="2">
    <location>
        <begin position="191"/>
        <end position="319"/>
    </location>
</feature>
<feature type="compositionally biased region" description="Basic and acidic residues" evidence="1">
    <location>
        <begin position="75"/>
        <end position="110"/>
    </location>
</feature>
<reference evidence="3 4" key="1">
    <citation type="submission" date="2023-12" db="EMBL/GenBank/DDBJ databases">
        <title>A high-quality genome assembly for Dillenia turbinata (Dilleniales).</title>
        <authorList>
            <person name="Chanderbali A."/>
        </authorList>
    </citation>
    <scope>NUCLEOTIDE SEQUENCE [LARGE SCALE GENOMIC DNA]</scope>
    <source>
        <strain evidence="3">LSX21</strain>
        <tissue evidence="3">Leaf</tissue>
    </source>
</reference>
<protein>
    <submittedName>
        <fullName evidence="3">Development/cell death domain</fullName>
    </submittedName>
</protein>
<dbReference type="Proteomes" id="UP001370490">
    <property type="component" value="Unassembled WGS sequence"/>
</dbReference>
<name>A0AAN8VX83_9MAGN</name>